<gene>
    <name evidence="1" type="ORF">MSG28_006150</name>
</gene>
<keyword evidence="2" id="KW-1185">Reference proteome</keyword>
<evidence type="ECO:0000313" key="2">
    <source>
        <dbReference type="Proteomes" id="UP001064048"/>
    </source>
</evidence>
<sequence>MVGNEGGGGDPLAPAQNGAGQWTVKRKVVEAGARVTARTQLSHSACSAILLGLLFVTQHYNPPSIPESITDETGMDGIVPLQPTRNIPKPLDLLKSEIISENAPVLFDPIIPLPSPSKVRPKLRPAPRLAPHRRNSVQFCVKLVFVTSQGSASESEDESRRALLTGGAPTSAERAACDPARLQVLKVRCERVVHSCIATLLLHLTQHQFTELEEEMQRAVCWYLSCDRYWEDTAPSARAFPWPLLLALATGLALALCMCYYIIWIVFDSEEGSVGGSASVSMTTHSSPARERLPDEDEDDHYIYVTYPPELKRRLLERYARATLVLLTPLVRQTRVD</sequence>
<accession>A0ACC0JDU7</accession>
<evidence type="ECO:0000313" key="1">
    <source>
        <dbReference type="EMBL" id="KAI8422263.1"/>
    </source>
</evidence>
<comment type="caution">
    <text evidence="1">The sequence shown here is derived from an EMBL/GenBank/DDBJ whole genome shotgun (WGS) entry which is preliminary data.</text>
</comment>
<proteinExistence type="predicted"/>
<name>A0ACC0JDU7_CHOFU</name>
<dbReference type="Proteomes" id="UP001064048">
    <property type="component" value="Chromosome 10"/>
</dbReference>
<protein>
    <submittedName>
        <fullName evidence="1">Uncharacterized protein</fullName>
    </submittedName>
</protein>
<organism evidence="1 2">
    <name type="scientific">Choristoneura fumiferana</name>
    <name type="common">Spruce budworm moth</name>
    <name type="synonym">Archips fumiferana</name>
    <dbReference type="NCBI Taxonomy" id="7141"/>
    <lineage>
        <taxon>Eukaryota</taxon>
        <taxon>Metazoa</taxon>
        <taxon>Ecdysozoa</taxon>
        <taxon>Arthropoda</taxon>
        <taxon>Hexapoda</taxon>
        <taxon>Insecta</taxon>
        <taxon>Pterygota</taxon>
        <taxon>Neoptera</taxon>
        <taxon>Endopterygota</taxon>
        <taxon>Lepidoptera</taxon>
        <taxon>Glossata</taxon>
        <taxon>Ditrysia</taxon>
        <taxon>Tortricoidea</taxon>
        <taxon>Tortricidae</taxon>
        <taxon>Tortricinae</taxon>
        <taxon>Choristoneura</taxon>
    </lineage>
</organism>
<reference evidence="1 2" key="1">
    <citation type="journal article" date="2022" name="Genome Biol. Evol.">
        <title>The Spruce Budworm Genome: Reconstructing the Evolutionary History of Antifreeze Proteins.</title>
        <authorList>
            <person name="Beliveau C."/>
            <person name="Gagne P."/>
            <person name="Picq S."/>
            <person name="Vernygora O."/>
            <person name="Keeling C.I."/>
            <person name="Pinkney K."/>
            <person name="Doucet D."/>
            <person name="Wen F."/>
            <person name="Johnston J.S."/>
            <person name="Maaroufi H."/>
            <person name="Boyle B."/>
            <person name="Laroche J."/>
            <person name="Dewar K."/>
            <person name="Juretic N."/>
            <person name="Blackburn G."/>
            <person name="Nisole A."/>
            <person name="Brunet B."/>
            <person name="Brandao M."/>
            <person name="Lumley L."/>
            <person name="Duan J."/>
            <person name="Quan G."/>
            <person name="Lucarotti C.J."/>
            <person name="Roe A.D."/>
            <person name="Sperling F.A.H."/>
            <person name="Levesque R.C."/>
            <person name="Cusson M."/>
        </authorList>
    </citation>
    <scope>NUCLEOTIDE SEQUENCE [LARGE SCALE GENOMIC DNA]</scope>
    <source>
        <strain evidence="1">Glfc:IPQL:Cfum</strain>
    </source>
</reference>
<dbReference type="EMBL" id="CM046110">
    <property type="protein sequence ID" value="KAI8422263.1"/>
    <property type="molecule type" value="Genomic_DNA"/>
</dbReference>